<evidence type="ECO:0000256" key="1">
    <source>
        <dbReference type="ARBA" id="ARBA00012282"/>
    </source>
</evidence>
<dbReference type="PANTHER" id="PTHR44757">
    <property type="entry name" value="DIGUANYLATE CYCLASE DGCP"/>
    <property type="match status" value="1"/>
</dbReference>
<dbReference type="PANTHER" id="PTHR44757:SF2">
    <property type="entry name" value="BIOFILM ARCHITECTURE MAINTENANCE PROTEIN MBAA"/>
    <property type="match status" value="1"/>
</dbReference>
<dbReference type="InterPro" id="IPR029787">
    <property type="entry name" value="Nucleotide_cyclase"/>
</dbReference>
<dbReference type="RefSeq" id="WP_193952309.1">
    <property type="nucleotide sequence ID" value="NZ_JADEYS010000004.1"/>
</dbReference>
<dbReference type="FunFam" id="3.20.20.450:FF:000001">
    <property type="entry name" value="Cyclic di-GMP phosphodiesterase yahA"/>
    <property type="match status" value="1"/>
</dbReference>
<dbReference type="InterPro" id="IPR035919">
    <property type="entry name" value="EAL_sf"/>
</dbReference>
<dbReference type="InterPro" id="IPR052155">
    <property type="entry name" value="Biofilm_reg_signaling"/>
</dbReference>
<proteinExistence type="predicted"/>
<dbReference type="Gene3D" id="3.30.70.270">
    <property type="match status" value="1"/>
</dbReference>
<dbReference type="Gene3D" id="3.20.20.450">
    <property type="entry name" value="EAL domain"/>
    <property type="match status" value="1"/>
</dbReference>
<dbReference type="CDD" id="cd01948">
    <property type="entry name" value="EAL"/>
    <property type="match status" value="1"/>
</dbReference>
<dbReference type="InterPro" id="IPR035965">
    <property type="entry name" value="PAS-like_dom_sf"/>
</dbReference>
<evidence type="ECO:0000259" key="4">
    <source>
        <dbReference type="PROSITE" id="PS50112"/>
    </source>
</evidence>
<dbReference type="EMBL" id="JADEYS010000004">
    <property type="protein sequence ID" value="MBE9396756.1"/>
    <property type="molecule type" value="Genomic_DNA"/>
</dbReference>
<evidence type="ECO:0000259" key="7">
    <source>
        <dbReference type="PROSITE" id="PS50887"/>
    </source>
</evidence>
<dbReference type="CDD" id="cd00130">
    <property type="entry name" value="PAS"/>
    <property type="match status" value="1"/>
</dbReference>
<protein>
    <recommendedName>
        <fullName evidence="1">cyclic-guanylate-specific phosphodiesterase</fullName>
        <ecNumber evidence="1">3.1.4.52</ecNumber>
    </recommendedName>
</protein>
<dbReference type="InterPro" id="IPR000014">
    <property type="entry name" value="PAS"/>
</dbReference>
<dbReference type="Pfam" id="PF00563">
    <property type="entry name" value="EAL"/>
    <property type="match status" value="1"/>
</dbReference>
<dbReference type="InterPro" id="IPR001610">
    <property type="entry name" value="PAC"/>
</dbReference>
<dbReference type="PROSITE" id="PS50112">
    <property type="entry name" value="PAS"/>
    <property type="match status" value="1"/>
</dbReference>
<dbReference type="PROSITE" id="PS50887">
    <property type="entry name" value="GGDEF"/>
    <property type="match status" value="1"/>
</dbReference>
<evidence type="ECO:0000256" key="3">
    <source>
        <dbReference type="SAM" id="Phobius"/>
    </source>
</evidence>
<evidence type="ECO:0000313" key="8">
    <source>
        <dbReference type="EMBL" id="MBE9396756.1"/>
    </source>
</evidence>
<dbReference type="GO" id="GO:0071111">
    <property type="term" value="F:cyclic-guanylate-specific phosphodiesterase activity"/>
    <property type="evidence" value="ECO:0007669"/>
    <property type="project" value="UniProtKB-EC"/>
</dbReference>
<feature type="domain" description="EAL" evidence="6">
    <location>
        <begin position="780"/>
        <end position="1034"/>
    </location>
</feature>
<keyword evidence="3" id="KW-0472">Membrane</keyword>
<feature type="transmembrane region" description="Helical" evidence="3">
    <location>
        <begin position="9"/>
        <end position="28"/>
    </location>
</feature>
<dbReference type="SUPFAM" id="SSF55073">
    <property type="entry name" value="Nucleotide cyclase"/>
    <property type="match status" value="1"/>
</dbReference>
<keyword evidence="3" id="KW-0812">Transmembrane</keyword>
<sequence length="1038" mass="116996">MGIKQSRQIVFIFLVPALLTVMLLAWFLRSELEHWAIKNWSADHHEFAQLLGDQLSNDVTEAANLLQFSAKLPAFSAPLDTTLIERSLNGIPLGEDQEKRDILDELSRRGDFSVLFLLTPEGDHYLSHPYEVQRSLQKYNLADRTYFQSATQSKALVISDSFIGADSIPAVAIDVPILGNDGEIIAHLGGVRYLRQISERLNEAHIAPFDRAILIDRKGNRIADSHPDAADPQMERPIAQTPVIEHVRNEHQVIINQTTDPNGLVWLSFRRQLSTGWELQLLRRMDRLQSEISPQVKKTIWLGIGIVILTSIIGALVALRFSRRWQKADAALKQANETLEQRVRERTQDLEHSEMRHRTLFESTADAVLLVLNHQLIDCNGAAMRMFGARSKLDLISRSVSDLSAEHQNGSAGAKLISLIELKMAQAHSEGSLRFEWRHKRLDNNETFHTEVLLSRLVLNGEPMLQATIRDISARIRNEERIRTLSQAIEQSPVSVVITDTEGNIEYVNQAFEEITGYKEAEVLGENSRMLKSGNTPPRRYSELWKAIQSGQAWQGEFQNKRKNGDIFWEQAHIAPVIDTDGITKHYLGVKQDVTVHKLQEERILHQALFDSLTDLPNRFLALDRLDQMISDAKRDNDLIAVMFLDLDDFKKVNDSLGHETGDILLQHAAKRLNCVVREQDTVGRLGGDEFIVLLGGLKQPEDALPVAEKLLHCFQDPFKLQHRELVVTASMGIAIYPDNGESPAELLRNSDTAMYASKAQGCNTCHFFTKEMNMGVTRRLALEEQLHGALGNSELEVLYQPLVDIHSRSIIGAEALLRWHNPTLGEISPDEFIPVAEQTGLIIPIGEYVLAQALEKTAQWVHQRQWPFKIAVNLSPRQFRDERLVTFIEQQLQANSVPGSHLELEITEGVLMGDHGYINSALETLCRMDIGIAMDDFGTGYSSLSYLRSYPFDTLKIDRSFINDINVDPADRELVNAAIAMAHGLGLKVVAEGVETEEQLESLATQYCDVAQGYLFSKPVPPEEISRMLIKGRFTRS</sequence>
<dbReference type="PROSITE" id="PS50113">
    <property type="entry name" value="PAC"/>
    <property type="match status" value="1"/>
</dbReference>
<name>A0A8J7FBQ0_9GAMM</name>
<keyword evidence="2" id="KW-0973">c-di-GMP</keyword>
<dbReference type="Pfam" id="PF00990">
    <property type="entry name" value="GGDEF"/>
    <property type="match status" value="1"/>
</dbReference>
<reference evidence="8" key="1">
    <citation type="submission" date="2020-10" db="EMBL/GenBank/DDBJ databases">
        <title>Bacterium isolated from coastal waters sediment.</title>
        <authorList>
            <person name="Chen R.-J."/>
            <person name="Lu D.-C."/>
            <person name="Zhu K.-L."/>
            <person name="Du Z.-J."/>
        </authorList>
    </citation>
    <scope>NUCLEOTIDE SEQUENCE</scope>
    <source>
        <strain evidence="8">N1Y112</strain>
    </source>
</reference>
<accession>A0A8J7FBQ0</accession>
<keyword evidence="9" id="KW-1185">Reference proteome</keyword>
<evidence type="ECO:0000259" key="5">
    <source>
        <dbReference type="PROSITE" id="PS50113"/>
    </source>
</evidence>
<dbReference type="InterPro" id="IPR043128">
    <property type="entry name" value="Rev_trsase/Diguanyl_cyclase"/>
</dbReference>
<feature type="domain" description="PAS" evidence="4">
    <location>
        <begin position="481"/>
        <end position="527"/>
    </location>
</feature>
<dbReference type="SUPFAM" id="SSF55785">
    <property type="entry name" value="PYP-like sensor domain (PAS domain)"/>
    <property type="match status" value="2"/>
</dbReference>
<evidence type="ECO:0000313" key="9">
    <source>
        <dbReference type="Proteomes" id="UP000640333"/>
    </source>
</evidence>
<evidence type="ECO:0000259" key="6">
    <source>
        <dbReference type="PROSITE" id="PS50883"/>
    </source>
</evidence>
<dbReference type="InterPro" id="IPR000700">
    <property type="entry name" value="PAS-assoc_C"/>
</dbReference>
<dbReference type="AlphaFoldDB" id="A0A8J7FBQ0"/>
<dbReference type="PROSITE" id="PS50883">
    <property type="entry name" value="EAL"/>
    <property type="match status" value="1"/>
</dbReference>
<dbReference type="InterPro" id="IPR000160">
    <property type="entry name" value="GGDEF_dom"/>
</dbReference>
<organism evidence="8 9">
    <name type="scientific">Pontibacterium sinense</name>
    <dbReference type="NCBI Taxonomy" id="2781979"/>
    <lineage>
        <taxon>Bacteria</taxon>
        <taxon>Pseudomonadati</taxon>
        <taxon>Pseudomonadota</taxon>
        <taxon>Gammaproteobacteria</taxon>
        <taxon>Oceanospirillales</taxon>
        <taxon>Oceanospirillaceae</taxon>
        <taxon>Pontibacterium</taxon>
    </lineage>
</organism>
<keyword evidence="3" id="KW-1133">Transmembrane helix</keyword>
<dbReference type="Pfam" id="PF13426">
    <property type="entry name" value="PAS_9"/>
    <property type="match status" value="1"/>
</dbReference>
<evidence type="ECO:0000256" key="2">
    <source>
        <dbReference type="ARBA" id="ARBA00022636"/>
    </source>
</evidence>
<dbReference type="EC" id="3.1.4.52" evidence="1"/>
<dbReference type="SMART" id="SM00052">
    <property type="entry name" value="EAL"/>
    <property type="match status" value="1"/>
</dbReference>
<feature type="domain" description="PAC" evidence="5">
    <location>
        <begin position="554"/>
        <end position="606"/>
    </location>
</feature>
<dbReference type="SMART" id="SM00091">
    <property type="entry name" value="PAS"/>
    <property type="match status" value="2"/>
</dbReference>
<dbReference type="Pfam" id="PF13188">
    <property type="entry name" value="PAS_8"/>
    <property type="match status" value="1"/>
</dbReference>
<dbReference type="SMART" id="SM00086">
    <property type="entry name" value="PAC"/>
    <property type="match status" value="2"/>
</dbReference>
<dbReference type="NCBIfam" id="TIGR00229">
    <property type="entry name" value="sensory_box"/>
    <property type="match status" value="2"/>
</dbReference>
<dbReference type="CDD" id="cd01949">
    <property type="entry name" value="GGDEF"/>
    <property type="match status" value="1"/>
</dbReference>
<comment type="caution">
    <text evidence="8">The sequence shown here is derived from an EMBL/GenBank/DDBJ whole genome shotgun (WGS) entry which is preliminary data.</text>
</comment>
<dbReference type="Gene3D" id="3.30.450.20">
    <property type="entry name" value="PAS domain"/>
    <property type="match status" value="3"/>
</dbReference>
<dbReference type="SMART" id="SM00267">
    <property type="entry name" value="GGDEF"/>
    <property type="match status" value="1"/>
</dbReference>
<gene>
    <name evidence="8" type="ORF">IOQ59_05705</name>
</gene>
<feature type="domain" description="GGDEF" evidence="7">
    <location>
        <begin position="638"/>
        <end position="771"/>
    </location>
</feature>
<dbReference type="Proteomes" id="UP000640333">
    <property type="component" value="Unassembled WGS sequence"/>
</dbReference>
<dbReference type="NCBIfam" id="TIGR00254">
    <property type="entry name" value="GGDEF"/>
    <property type="match status" value="1"/>
</dbReference>
<dbReference type="InterPro" id="IPR001633">
    <property type="entry name" value="EAL_dom"/>
</dbReference>
<dbReference type="SUPFAM" id="SSF141868">
    <property type="entry name" value="EAL domain-like"/>
    <property type="match status" value="1"/>
</dbReference>